<dbReference type="GO" id="GO:0003677">
    <property type="term" value="F:DNA binding"/>
    <property type="evidence" value="ECO:0007669"/>
    <property type="project" value="UniProtKB-UniRule"/>
</dbReference>
<dbReference type="EMBL" id="CP032548">
    <property type="protein sequence ID" value="AZJ34391.1"/>
    <property type="molecule type" value="Genomic_DNA"/>
</dbReference>
<evidence type="ECO:0000259" key="6">
    <source>
        <dbReference type="PROSITE" id="PS51898"/>
    </source>
</evidence>
<protein>
    <recommendedName>
        <fullName evidence="10">Tyr recombinase domain-containing protein</fullName>
    </recommendedName>
</protein>
<dbReference type="Pfam" id="PF00589">
    <property type="entry name" value="Phage_integrase"/>
    <property type="match status" value="1"/>
</dbReference>
<dbReference type="InterPro" id="IPR050090">
    <property type="entry name" value="Tyrosine_recombinase_XerCD"/>
</dbReference>
<gene>
    <name evidence="8" type="ORF">D6T69_02145</name>
</gene>
<dbReference type="InterPro" id="IPR013762">
    <property type="entry name" value="Integrase-like_cat_sf"/>
</dbReference>
<reference evidence="8 9" key="1">
    <citation type="submission" date="2018-09" db="EMBL/GenBank/DDBJ databases">
        <title>Insights into the microbiota of Asian seabass (Lates calcarifer) with tenacibaculosis symptoms and description of sp. nov. Tenacibaculum singaporense.</title>
        <authorList>
            <person name="Miyake S."/>
            <person name="Soh M."/>
            <person name="Azman M.N."/>
            <person name="Ngoh S.Y."/>
            <person name="Orban L."/>
        </authorList>
    </citation>
    <scope>NUCLEOTIDE SEQUENCE [LARGE SCALE GENOMIC DNA]</scope>
    <source>
        <strain evidence="8 9">DSM 106434</strain>
    </source>
</reference>
<name>A0A3S8R3D2_9FLAO</name>
<dbReference type="PROSITE" id="PS51900">
    <property type="entry name" value="CB"/>
    <property type="match status" value="1"/>
</dbReference>
<dbReference type="GO" id="GO:0015074">
    <property type="term" value="P:DNA integration"/>
    <property type="evidence" value="ECO:0007669"/>
    <property type="project" value="UniProtKB-KW"/>
</dbReference>
<keyword evidence="2" id="KW-0229">DNA integration</keyword>
<accession>A0A3S8R3D2</accession>
<dbReference type="Gene3D" id="1.10.150.130">
    <property type="match status" value="1"/>
</dbReference>
<feature type="domain" description="Tyr recombinase" evidence="6">
    <location>
        <begin position="221"/>
        <end position="415"/>
    </location>
</feature>
<evidence type="ECO:0000256" key="3">
    <source>
        <dbReference type="ARBA" id="ARBA00023125"/>
    </source>
</evidence>
<dbReference type="Gene3D" id="1.10.443.10">
    <property type="entry name" value="Intergrase catalytic core"/>
    <property type="match status" value="1"/>
</dbReference>
<evidence type="ECO:0000256" key="4">
    <source>
        <dbReference type="ARBA" id="ARBA00023172"/>
    </source>
</evidence>
<dbReference type="SUPFAM" id="SSF56349">
    <property type="entry name" value="DNA breaking-rejoining enzymes"/>
    <property type="match status" value="1"/>
</dbReference>
<organism evidence="8 9">
    <name type="scientific">Tenacibaculum singaporense</name>
    <dbReference type="NCBI Taxonomy" id="2358479"/>
    <lineage>
        <taxon>Bacteria</taxon>
        <taxon>Pseudomonadati</taxon>
        <taxon>Bacteroidota</taxon>
        <taxon>Flavobacteriia</taxon>
        <taxon>Flavobacteriales</taxon>
        <taxon>Flavobacteriaceae</taxon>
        <taxon>Tenacibaculum</taxon>
    </lineage>
</organism>
<dbReference type="AlphaFoldDB" id="A0A3S8R3D2"/>
<evidence type="ECO:0000313" key="9">
    <source>
        <dbReference type="Proteomes" id="UP000274593"/>
    </source>
</evidence>
<dbReference type="InterPro" id="IPR044068">
    <property type="entry name" value="CB"/>
</dbReference>
<dbReference type="InterPro" id="IPR010998">
    <property type="entry name" value="Integrase_recombinase_N"/>
</dbReference>
<dbReference type="PROSITE" id="PS51898">
    <property type="entry name" value="TYR_RECOMBINASE"/>
    <property type="match status" value="1"/>
</dbReference>
<comment type="similarity">
    <text evidence="1">Belongs to the 'phage' integrase family.</text>
</comment>
<dbReference type="InterPro" id="IPR002104">
    <property type="entry name" value="Integrase_catalytic"/>
</dbReference>
<keyword evidence="9" id="KW-1185">Reference proteome</keyword>
<keyword evidence="4" id="KW-0233">DNA recombination</keyword>
<feature type="domain" description="Core-binding (CB)" evidence="7">
    <location>
        <begin position="115"/>
        <end position="200"/>
    </location>
</feature>
<dbReference type="KEGG" id="tsig:D6T69_02145"/>
<evidence type="ECO:0008006" key="10">
    <source>
        <dbReference type="Google" id="ProtNLM"/>
    </source>
</evidence>
<sequence length="422" mass="49748">MMKNFIFFDKEKVPTKVPVISIKKMFSEPKLYIPKIKGTNKPNINKPWHIWYYYRNPFTGAMDKIIEKRGLNRVKTITERKRIGNALKKARLRLLQEGYSPFEEKQEEILDKKSYTISEALELALNEKNKVWAEKTRHGNSSMYNIFVKWITEKKLANKDIDQLTKRHIIIFLNHISDTSSNTTRNNFKRLISSLLSQLVADDILSYNFVKDIPSLKAKPEKNQPFTILQLEAIKNYLVKNDKYLYQYMKFVIYALMRPVEICRLKVKDIDLQNNTILFAETKTERANILIIEPLKEVFQKMTLENYNADDFLFTKKEIPGKWEVKKESSKNEFFSRRFKKLKDDIGKEINLNDNHSIYSARHTAAKILFTSFKKQGLTDLQAKHRLMTITRHKSLSGLENYLRDIGASLPDDYTENYTVIF</sequence>
<evidence type="ECO:0000256" key="5">
    <source>
        <dbReference type="PROSITE-ProRule" id="PRU01248"/>
    </source>
</evidence>
<dbReference type="PANTHER" id="PTHR30349">
    <property type="entry name" value="PHAGE INTEGRASE-RELATED"/>
    <property type="match status" value="1"/>
</dbReference>
<dbReference type="InterPro" id="IPR011010">
    <property type="entry name" value="DNA_brk_join_enz"/>
</dbReference>
<dbReference type="Proteomes" id="UP000274593">
    <property type="component" value="Chromosome"/>
</dbReference>
<evidence type="ECO:0000313" key="8">
    <source>
        <dbReference type="EMBL" id="AZJ34391.1"/>
    </source>
</evidence>
<dbReference type="GO" id="GO:0006310">
    <property type="term" value="P:DNA recombination"/>
    <property type="evidence" value="ECO:0007669"/>
    <property type="project" value="UniProtKB-KW"/>
</dbReference>
<evidence type="ECO:0000256" key="1">
    <source>
        <dbReference type="ARBA" id="ARBA00008857"/>
    </source>
</evidence>
<keyword evidence="3 5" id="KW-0238">DNA-binding</keyword>
<proteinExistence type="inferred from homology"/>
<evidence type="ECO:0000259" key="7">
    <source>
        <dbReference type="PROSITE" id="PS51900"/>
    </source>
</evidence>
<dbReference type="PANTHER" id="PTHR30349:SF41">
    <property type="entry name" value="INTEGRASE_RECOMBINASE PROTEIN MJ0367-RELATED"/>
    <property type="match status" value="1"/>
</dbReference>
<evidence type="ECO:0000256" key="2">
    <source>
        <dbReference type="ARBA" id="ARBA00022908"/>
    </source>
</evidence>